<dbReference type="RefSeq" id="WP_014803731.1">
    <property type="nucleotide sequence ID" value="NC_018020.1"/>
</dbReference>
<name>I4B7G9_TURPD</name>
<proteinExistence type="predicted"/>
<evidence type="ECO:0000313" key="6">
    <source>
        <dbReference type="EMBL" id="AFM13226.1"/>
    </source>
</evidence>
<dbReference type="InterPro" id="IPR036942">
    <property type="entry name" value="Beta-barrel_TonB_sf"/>
</dbReference>
<dbReference type="Pfam" id="PF07715">
    <property type="entry name" value="Plug"/>
    <property type="match status" value="1"/>
</dbReference>
<evidence type="ECO:0000313" key="7">
    <source>
        <dbReference type="Proteomes" id="UP000006048"/>
    </source>
</evidence>
<comment type="subcellular location">
    <subcellularLocation>
        <location evidence="1">Cell outer membrane</location>
    </subcellularLocation>
</comment>
<keyword evidence="4" id="KW-0732">Signal</keyword>
<dbReference type="InterPro" id="IPR012910">
    <property type="entry name" value="Plug_dom"/>
</dbReference>
<evidence type="ECO:0000256" key="1">
    <source>
        <dbReference type="ARBA" id="ARBA00004442"/>
    </source>
</evidence>
<feature type="chain" id="PRO_5003685994" evidence="4">
    <location>
        <begin position="21"/>
        <end position="820"/>
    </location>
</feature>
<organism evidence="6 7">
    <name type="scientific">Turneriella parva (strain ATCC BAA-1111 / DSM 21527 / NCTC 11395 / H)</name>
    <name type="common">Leptospira parva</name>
    <dbReference type="NCBI Taxonomy" id="869212"/>
    <lineage>
        <taxon>Bacteria</taxon>
        <taxon>Pseudomonadati</taxon>
        <taxon>Spirochaetota</taxon>
        <taxon>Spirochaetia</taxon>
        <taxon>Leptospirales</taxon>
        <taxon>Leptospiraceae</taxon>
        <taxon>Turneriella</taxon>
    </lineage>
</organism>
<dbReference type="GO" id="GO:0009279">
    <property type="term" value="C:cell outer membrane"/>
    <property type="evidence" value="ECO:0007669"/>
    <property type="project" value="UniProtKB-SubCell"/>
</dbReference>
<dbReference type="Proteomes" id="UP000006048">
    <property type="component" value="Chromosome"/>
</dbReference>
<dbReference type="OrthoDB" id="607931at2"/>
<keyword evidence="6" id="KW-0675">Receptor</keyword>
<dbReference type="Gene3D" id="2.60.40.1120">
    <property type="entry name" value="Carboxypeptidase-like, regulatory domain"/>
    <property type="match status" value="1"/>
</dbReference>
<feature type="signal peptide" evidence="4">
    <location>
        <begin position="1"/>
        <end position="20"/>
    </location>
</feature>
<keyword evidence="3" id="KW-0998">Cell outer membrane</keyword>
<dbReference type="InterPro" id="IPR008969">
    <property type="entry name" value="CarboxyPept-like_regulatory"/>
</dbReference>
<dbReference type="STRING" id="869212.Turpa_2586"/>
<accession>I4B7G9</accession>
<evidence type="ECO:0000259" key="5">
    <source>
        <dbReference type="Pfam" id="PF07715"/>
    </source>
</evidence>
<gene>
    <name evidence="6" type="ordered locus">Turpa_2586</name>
</gene>
<dbReference type="SUPFAM" id="SSF56935">
    <property type="entry name" value="Porins"/>
    <property type="match status" value="1"/>
</dbReference>
<protein>
    <submittedName>
        <fullName evidence="6">TonB-dependent receptor plug</fullName>
    </submittedName>
</protein>
<keyword evidence="2" id="KW-0472">Membrane</keyword>
<keyword evidence="7" id="KW-1185">Reference proteome</keyword>
<sequence>MVKSTLGLLLAFFAIGSLSANPVTISGRVFNESTGEPLEFGTVVIPEAKFKSRINPDGTYAAAVPAAGEYTVQISSPGLKNLVEKIKFEKNLKRDFRLSLPITRTQTVKLRGERDIQSLSRNTLSVEQLKETPATFGDAINALATLPGVVRPGGFFGPLVIRGADDKGNRYFIDDIPVPNPQHFGGLQSIISNDLMREVDLYSSAFPSQFGGAVGAIIDIQTVDEVKEFGGVVDVSLISSNFLLRNKWGKNYGGEVRISSAAQQDEAAPNPLGVMPFKPQKSGPTGYWITSGRIGYLTLLVPPIYKLITGNTIDRLPEYYDYQLKGKVFLDDSGKHALTALVFGSYDTLKFTRNLTAEEKAKRREEGQDPILSNFNISNDVSSHSQGVYYEYLPSSKLQNKLIAYNSYTYSYFYADLGSTSTIGATDVKIYPNIFGIKDKVKFDWADYATLRLAAEYNLFYFKSNGQTQQQTGATATTGQPDLGNSSQFQTVPVNFNDQNHVISAYAENKFQFGPVRFVPGARSDFLARTNTATFDPRGLLSYEFPSETTISVAGGQYQSFAQVNTFYFNRVFNYQPQVVVADYLQPERSFHRTVGVEQKLGRHIIKVEGFMNDFDRLLQSEDVSTGRSFSNGGALRTRGAELFLRRDKEDKETEFYGWASYTYTQSERRRFGTWGRFENEQPHSFKLVAGFKFGANTIGAQFQLFAGFPYTQIVGGACTVPAYDCQTPETTRYSPQYSTDLYGQRFPASHRLDIRYTRKTAYKWGYFSWYIEVINIYNQQAPNQQRWNYNLPYSESNPKVAVADGAITIIPYFGLEWRF</sequence>
<dbReference type="AlphaFoldDB" id="I4B7G9"/>
<dbReference type="KEGG" id="tpx:Turpa_2586"/>
<evidence type="ECO:0000256" key="3">
    <source>
        <dbReference type="ARBA" id="ARBA00023237"/>
    </source>
</evidence>
<dbReference type="Gene3D" id="2.40.170.20">
    <property type="entry name" value="TonB-dependent receptor, beta-barrel domain"/>
    <property type="match status" value="1"/>
</dbReference>
<dbReference type="HOGENOM" id="CLU_346453_0_0_12"/>
<reference evidence="6 7" key="1">
    <citation type="submission" date="2012-06" db="EMBL/GenBank/DDBJ databases">
        <title>The complete chromosome of genome of Turneriella parva DSM 21527.</title>
        <authorList>
            <consortium name="US DOE Joint Genome Institute (JGI-PGF)"/>
            <person name="Lucas S."/>
            <person name="Han J."/>
            <person name="Lapidus A."/>
            <person name="Bruce D."/>
            <person name="Goodwin L."/>
            <person name="Pitluck S."/>
            <person name="Peters L."/>
            <person name="Kyrpides N."/>
            <person name="Mavromatis K."/>
            <person name="Ivanova N."/>
            <person name="Mikhailova N."/>
            <person name="Chertkov O."/>
            <person name="Detter J.C."/>
            <person name="Tapia R."/>
            <person name="Han C."/>
            <person name="Land M."/>
            <person name="Hauser L."/>
            <person name="Markowitz V."/>
            <person name="Cheng J.-F."/>
            <person name="Hugenholtz P."/>
            <person name="Woyke T."/>
            <person name="Wu D."/>
            <person name="Gronow S."/>
            <person name="Wellnitz S."/>
            <person name="Brambilla E."/>
            <person name="Klenk H.-P."/>
            <person name="Eisen J.A."/>
        </authorList>
    </citation>
    <scope>NUCLEOTIDE SEQUENCE [LARGE SCALE GENOMIC DNA]</scope>
    <source>
        <strain evidence="7">ATCC BAA-1111 / DSM 21527 / NCTC 11395 / H</strain>
    </source>
</reference>
<evidence type="ECO:0000256" key="2">
    <source>
        <dbReference type="ARBA" id="ARBA00023136"/>
    </source>
</evidence>
<dbReference type="SUPFAM" id="SSF49464">
    <property type="entry name" value="Carboxypeptidase regulatory domain-like"/>
    <property type="match status" value="1"/>
</dbReference>
<evidence type="ECO:0000256" key="4">
    <source>
        <dbReference type="SAM" id="SignalP"/>
    </source>
</evidence>
<dbReference type="Pfam" id="PF13715">
    <property type="entry name" value="CarbopepD_reg_2"/>
    <property type="match status" value="1"/>
</dbReference>
<feature type="domain" description="TonB-dependent receptor plug" evidence="5">
    <location>
        <begin position="120"/>
        <end position="215"/>
    </location>
</feature>
<dbReference type="EMBL" id="CP002959">
    <property type="protein sequence ID" value="AFM13226.1"/>
    <property type="molecule type" value="Genomic_DNA"/>
</dbReference>